<comment type="subcellular location">
    <subcellularLocation>
        <location evidence="1">Cell membrane</location>
        <topology evidence="1">Multi-pass membrane protein</topology>
    </subcellularLocation>
</comment>
<protein>
    <submittedName>
        <fullName evidence="7">Flippase</fullName>
    </submittedName>
</protein>
<feature type="transmembrane region" description="Helical" evidence="6">
    <location>
        <begin position="21"/>
        <end position="40"/>
    </location>
</feature>
<accession>A0A412IH26</accession>
<dbReference type="InterPro" id="IPR050833">
    <property type="entry name" value="Poly_Biosynth_Transport"/>
</dbReference>
<feature type="transmembrane region" description="Helical" evidence="6">
    <location>
        <begin position="103"/>
        <end position="123"/>
    </location>
</feature>
<comment type="caution">
    <text evidence="7">The sequence shown here is derived from an EMBL/GenBank/DDBJ whole genome shotgun (WGS) entry which is preliminary data.</text>
</comment>
<dbReference type="Pfam" id="PF01943">
    <property type="entry name" value="Polysacc_synt"/>
    <property type="match status" value="1"/>
</dbReference>
<evidence type="ECO:0000256" key="4">
    <source>
        <dbReference type="ARBA" id="ARBA00022989"/>
    </source>
</evidence>
<evidence type="ECO:0000313" key="7">
    <source>
        <dbReference type="EMBL" id="RGS36453.1"/>
    </source>
</evidence>
<feature type="transmembrane region" description="Helical" evidence="6">
    <location>
        <begin position="389"/>
        <end position="410"/>
    </location>
</feature>
<dbReference type="PANTHER" id="PTHR30250:SF11">
    <property type="entry name" value="O-ANTIGEN TRANSPORTER-RELATED"/>
    <property type="match status" value="1"/>
</dbReference>
<evidence type="ECO:0000256" key="3">
    <source>
        <dbReference type="ARBA" id="ARBA00022692"/>
    </source>
</evidence>
<organism evidence="7 8">
    <name type="scientific">Bacteroides cellulosilyticus</name>
    <dbReference type="NCBI Taxonomy" id="246787"/>
    <lineage>
        <taxon>Bacteria</taxon>
        <taxon>Pseudomonadati</taxon>
        <taxon>Bacteroidota</taxon>
        <taxon>Bacteroidia</taxon>
        <taxon>Bacteroidales</taxon>
        <taxon>Bacteroidaceae</taxon>
        <taxon>Bacteroides</taxon>
    </lineage>
</organism>
<reference evidence="7 8" key="1">
    <citation type="submission" date="2018-08" db="EMBL/GenBank/DDBJ databases">
        <title>A genome reference for cultivated species of the human gut microbiota.</title>
        <authorList>
            <person name="Zou Y."/>
            <person name="Xue W."/>
            <person name="Luo G."/>
        </authorList>
    </citation>
    <scope>NUCLEOTIDE SEQUENCE [LARGE SCALE GENOMIC DNA]</scope>
    <source>
        <strain evidence="7 8">AF22-3AC</strain>
    </source>
</reference>
<feature type="transmembrane region" description="Helical" evidence="6">
    <location>
        <begin position="294"/>
        <end position="314"/>
    </location>
</feature>
<dbReference type="Proteomes" id="UP000283341">
    <property type="component" value="Unassembled WGS sequence"/>
</dbReference>
<dbReference type="CDD" id="cd13128">
    <property type="entry name" value="MATE_Wzx_like"/>
    <property type="match status" value="1"/>
</dbReference>
<proteinExistence type="predicted"/>
<keyword evidence="4 6" id="KW-1133">Transmembrane helix</keyword>
<evidence type="ECO:0000256" key="6">
    <source>
        <dbReference type="SAM" id="Phobius"/>
    </source>
</evidence>
<dbReference type="EMBL" id="QRVJ01000009">
    <property type="protein sequence ID" value="RGS36453.1"/>
    <property type="molecule type" value="Genomic_DNA"/>
</dbReference>
<dbReference type="GO" id="GO:0005886">
    <property type="term" value="C:plasma membrane"/>
    <property type="evidence" value="ECO:0007669"/>
    <property type="project" value="UniProtKB-SubCell"/>
</dbReference>
<dbReference type="InterPro" id="IPR002797">
    <property type="entry name" value="Polysacc_synth"/>
</dbReference>
<feature type="transmembrane region" description="Helical" evidence="6">
    <location>
        <begin position="326"/>
        <end position="350"/>
    </location>
</feature>
<dbReference type="RefSeq" id="WP_007212845.1">
    <property type="nucleotide sequence ID" value="NZ_JADNAL010000028.1"/>
</dbReference>
<sequence>MIGKIKNIYKYNENAKVLVNNFVFLILLKAASFIFPLITLPYLSKVIGVEKFGAIAFAAAVMTFVETITDWGFNYTATRDVAKCRDDLQQVSRIFSEVMWCKIILTTICFFVLYLLCNCIPYLGTYKNLLFFTFAYIPGHIFFPEWLFQAFERMKYITILSLLSKLVFTILIFVCIRKDVDYIYQPLLNAAGFGVSAFFAFYIILNKLKVHFLIPSLNSIYMRLKSSVDMFISLIFPNLYTSMSTVILQTYCGNTATGIYSGGQKMQSIIDEFTKVLSRTFFPFLARRKEKHYIYVWISAIISVLSCVLMFLGADLFVEYLLTPEFHNAAVVIRIFSISPFFLFLMNTYGTNYLVIVGKENILRNIIVGCSALGFVLTCFFTIQFSYIGASITVVSVWGIRGMLTYYYAIKCKKNG</sequence>
<evidence type="ECO:0000256" key="2">
    <source>
        <dbReference type="ARBA" id="ARBA00022475"/>
    </source>
</evidence>
<feature type="transmembrane region" description="Helical" evidence="6">
    <location>
        <begin position="155"/>
        <end position="176"/>
    </location>
</feature>
<evidence type="ECO:0000256" key="1">
    <source>
        <dbReference type="ARBA" id="ARBA00004651"/>
    </source>
</evidence>
<keyword evidence="3 6" id="KW-0812">Transmembrane</keyword>
<feature type="transmembrane region" description="Helical" evidence="6">
    <location>
        <begin position="362"/>
        <end position="383"/>
    </location>
</feature>
<keyword evidence="2" id="KW-1003">Cell membrane</keyword>
<dbReference type="AlphaFoldDB" id="A0A412IH26"/>
<gene>
    <name evidence="7" type="ORF">DWX97_11985</name>
</gene>
<feature type="transmembrane region" description="Helical" evidence="6">
    <location>
        <begin position="182"/>
        <end position="205"/>
    </location>
</feature>
<keyword evidence="5 6" id="KW-0472">Membrane</keyword>
<name>A0A412IH26_9BACE</name>
<dbReference type="PANTHER" id="PTHR30250">
    <property type="entry name" value="PST FAMILY PREDICTED COLANIC ACID TRANSPORTER"/>
    <property type="match status" value="1"/>
</dbReference>
<evidence type="ECO:0000313" key="8">
    <source>
        <dbReference type="Proteomes" id="UP000283341"/>
    </source>
</evidence>
<evidence type="ECO:0000256" key="5">
    <source>
        <dbReference type="ARBA" id="ARBA00023136"/>
    </source>
</evidence>
<feature type="transmembrane region" description="Helical" evidence="6">
    <location>
        <begin position="52"/>
        <end position="73"/>
    </location>
</feature>